<dbReference type="EMBL" id="MPUH01000768">
    <property type="protein sequence ID" value="OMJ74188.1"/>
    <property type="molecule type" value="Genomic_DNA"/>
</dbReference>
<dbReference type="SUPFAM" id="SSF52047">
    <property type="entry name" value="RNI-like"/>
    <property type="match status" value="1"/>
</dbReference>
<dbReference type="AlphaFoldDB" id="A0A1R2BBN5"/>
<dbReference type="GO" id="GO:0031267">
    <property type="term" value="F:small GTPase binding"/>
    <property type="evidence" value="ECO:0007669"/>
    <property type="project" value="TreeGrafter"/>
</dbReference>
<comment type="caution">
    <text evidence="4">The sequence shown here is derived from an EMBL/GenBank/DDBJ whole genome shotgun (WGS) entry which is preliminary data.</text>
</comment>
<keyword evidence="2" id="KW-0433">Leucine-rich repeat</keyword>
<dbReference type="Proteomes" id="UP000187209">
    <property type="component" value="Unassembled WGS sequence"/>
</dbReference>
<dbReference type="GO" id="GO:0048471">
    <property type="term" value="C:perinuclear region of cytoplasm"/>
    <property type="evidence" value="ECO:0007669"/>
    <property type="project" value="TreeGrafter"/>
</dbReference>
<keyword evidence="1" id="KW-0343">GTPase activation</keyword>
<evidence type="ECO:0000313" key="5">
    <source>
        <dbReference type="Proteomes" id="UP000187209"/>
    </source>
</evidence>
<dbReference type="InterPro" id="IPR001611">
    <property type="entry name" value="Leu-rich_rpt"/>
</dbReference>
<reference evidence="4 5" key="1">
    <citation type="submission" date="2016-11" db="EMBL/GenBank/DDBJ databases">
        <title>The macronuclear genome of Stentor coeruleus: a giant cell with tiny introns.</title>
        <authorList>
            <person name="Slabodnick M."/>
            <person name="Ruby J.G."/>
            <person name="Reiff S.B."/>
            <person name="Swart E.C."/>
            <person name="Gosai S."/>
            <person name="Prabakaran S."/>
            <person name="Witkowska E."/>
            <person name="Larue G.E."/>
            <person name="Fisher S."/>
            <person name="Freeman R.M."/>
            <person name="Gunawardena J."/>
            <person name="Chu W."/>
            <person name="Stover N.A."/>
            <person name="Gregory B.D."/>
            <person name="Nowacki M."/>
            <person name="Derisi J."/>
            <person name="Roy S.W."/>
            <person name="Marshall W.F."/>
            <person name="Sood P."/>
        </authorList>
    </citation>
    <scope>NUCLEOTIDE SEQUENCE [LARGE SCALE GENOMIC DNA]</scope>
    <source>
        <strain evidence="4">WM001</strain>
    </source>
</reference>
<dbReference type="PANTHER" id="PTHR24113">
    <property type="entry name" value="RAN GTPASE-ACTIVATING PROTEIN 1"/>
    <property type="match status" value="1"/>
</dbReference>
<keyword evidence="5" id="KW-1185">Reference proteome</keyword>
<proteinExistence type="predicted"/>
<name>A0A1R2BBN5_9CILI</name>
<evidence type="ECO:0000256" key="1">
    <source>
        <dbReference type="ARBA" id="ARBA00022468"/>
    </source>
</evidence>
<evidence type="ECO:0000256" key="3">
    <source>
        <dbReference type="ARBA" id="ARBA00022737"/>
    </source>
</evidence>
<gene>
    <name evidence="4" type="ORF">SteCoe_26942</name>
</gene>
<dbReference type="GO" id="GO:0005829">
    <property type="term" value="C:cytosol"/>
    <property type="evidence" value="ECO:0007669"/>
    <property type="project" value="TreeGrafter"/>
</dbReference>
<sequence>MGCIQSNKKKEVEVKPTSRSVQVKHHDSIKEFFLENCDQMPKRIKELYDRVLTSTSTEITKIDLKFLNFAGKRLRPIEVILPYFSHIVYLNLWKTSLGDSGCENLAPYFEKLTNLTYLSLADNRITAVGTIHICSKFVFLQKLESLELHVNTLQVAGAISLARSIFHLISLKKVVLDECEIPKEAIEELLTALSKLKNLERMSLDYNEIQDSGAKLLLKLIPSMLSLKRIALQNAGITTEVQDSLKTSFPHLLFSIA</sequence>
<dbReference type="Pfam" id="PF13516">
    <property type="entry name" value="LRR_6"/>
    <property type="match status" value="2"/>
</dbReference>
<organism evidence="4 5">
    <name type="scientific">Stentor coeruleus</name>
    <dbReference type="NCBI Taxonomy" id="5963"/>
    <lineage>
        <taxon>Eukaryota</taxon>
        <taxon>Sar</taxon>
        <taxon>Alveolata</taxon>
        <taxon>Ciliophora</taxon>
        <taxon>Postciliodesmatophora</taxon>
        <taxon>Heterotrichea</taxon>
        <taxon>Heterotrichida</taxon>
        <taxon>Stentoridae</taxon>
        <taxon>Stentor</taxon>
    </lineage>
</organism>
<dbReference type="GO" id="GO:0005634">
    <property type="term" value="C:nucleus"/>
    <property type="evidence" value="ECO:0007669"/>
    <property type="project" value="TreeGrafter"/>
</dbReference>
<accession>A0A1R2BBN5</accession>
<dbReference type="Gene3D" id="3.80.10.10">
    <property type="entry name" value="Ribonuclease Inhibitor"/>
    <property type="match status" value="1"/>
</dbReference>
<evidence type="ECO:0000313" key="4">
    <source>
        <dbReference type="EMBL" id="OMJ74188.1"/>
    </source>
</evidence>
<dbReference type="PANTHER" id="PTHR24113:SF12">
    <property type="entry name" value="RAN GTPASE-ACTIVATING PROTEIN 1"/>
    <property type="match status" value="1"/>
</dbReference>
<dbReference type="InterPro" id="IPR027038">
    <property type="entry name" value="RanGap"/>
</dbReference>
<dbReference type="OrthoDB" id="433359at2759"/>
<protein>
    <submittedName>
        <fullName evidence="4">Uncharacterized protein</fullName>
    </submittedName>
</protein>
<dbReference type="GO" id="GO:0005096">
    <property type="term" value="F:GTPase activator activity"/>
    <property type="evidence" value="ECO:0007669"/>
    <property type="project" value="UniProtKB-KW"/>
</dbReference>
<dbReference type="InterPro" id="IPR032675">
    <property type="entry name" value="LRR_dom_sf"/>
</dbReference>
<dbReference type="GO" id="GO:0006913">
    <property type="term" value="P:nucleocytoplasmic transport"/>
    <property type="evidence" value="ECO:0007669"/>
    <property type="project" value="TreeGrafter"/>
</dbReference>
<dbReference type="SMART" id="SM00368">
    <property type="entry name" value="LRR_RI"/>
    <property type="match status" value="4"/>
</dbReference>
<evidence type="ECO:0000256" key="2">
    <source>
        <dbReference type="ARBA" id="ARBA00022614"/>
    </source>
</evidence>
<keyword evidence="3" id="KW-0677">Repeat</keyword>